<feature type="transmembrane region" description="Helical" evidence="1">
    <location>
        <begin position="210"/>
        <end position="233"/>
    </location>
</feature>
<protein>
    <submittedName>
        <fullName evidence="2">PF04087 domain protein</fullName>
    </submittedName>
</protein>
<feature type="transmembrane region" description="Helical" evidence="1">
    <location>
        <begin position="278"/>
        <end position="299"/>
    </location>
</feature>
<dbReference type="Pfam" id="PF04087">
    <property type="entry name" value="DUF389"/>
    <property type="match status" value="1"/>
</dbReference>
<dbReference type="AlphaFoldDB" id="T0F3H7"/>
<keyword evidence="1" id="KW-0812">Transmembrane</keyword>
<name>T0F3H7_9LEPT</name>
<sequence length="572" mass="63578">MFAAFETYKPRSYQNGVNDGLEFLLSKVRKVLDINEEEALLALRDIDDGAQILSIRYWLFLTASSGIATLGVMLASPAILIGGMMLSPLLRPVTGISAGFAIGDVYLSIKSILNLIIGCLLTIITSALLSWISSVREINPELLSRISPNISYFLICIFCGLLSFIASIRTTKDNYKVGVGTILGITLLAPLCMLGFGLGVGMRSDILQGALLTFLTNISVVVVTGAICFYAVFKKCDIPSVIHLLSSRRSKDEQLYQFLSSFKLWQRLESQFSLENRVVFPSLLILLFSYPIFSSIFLLKQKAEVRSFLESKLAQLGDLSFVRGSETLVFTRANVSGTLVFYSRKPPIGLTKSLNEELTANFPDIRFGINLVRVQRESDTHQTRLSDLMENEFFDRSRHESNAKEIQNIVNNARDIVSKRFPEEAGYPIDINLQIRSEGIQSIVIEYVGQPLSSETEKMLASSLAKEFDPIAGNLDKIGLRRVGGIRGSIGCGSSMVSKGEIRREFVSVLEKISAHPTLGIEVYFGNPPDGAPSEDDPKNWETWIKPWEQAKVSLSASDSENCKFKWHYKQL</sequence>
<keyword evidence="1" id="KW-0472">Membrane</keyword>
<keyword evidence="3" id="KW-1185">Reference proteome</keyword>
<dbReference type="InterPro" id="IPR005240">
    <property type="entry name" value="DUF389"/>
</dbReference>
<feature type="transmembrane region" description="Helical" evidence="1">
    <location>
        <begin position="115"/>
        <end position="132"/>
    </location>
</feature>
<evidence type="ECO:0000313" key="3">
    <source>
        <dbReference type="Proteomes" id="UP000015454"/>
    </source>
</evidence>
<accession>T0F3H7</accession>
<dbReference type="Proteomes" id="UP000015454">
    <property type="component" value="Unassembled WGS sequence"/>
</dbReference>
<evidence type="ECO:0000313" key="2">
    <source>
        <dbReference type="EMBL" id="EQA45635.1"/>
    </source>
</evidence>
<reference evidence="2" key="1">
    <citation type="submission" date="2013-05" db="EMBL/GenBank/DDBJ databases">
        <authorList>
            <person name="Harkins D.M."/>
            <person name="Durkin A.S."/>
            <person name="Brinkac L.M."/>
            <person name="Haft D.H."/>
            <person name="Selengut J.D."/>
            <person name="Sanka R."/>
            <person name="DePew J."/>
            <person name="Purushe J."/>
            <person name="Hartskeerl R.A."/>
            <person name="Ahmed A."/>
            <person name="van der Linden H."/>
            <person name="Goris M.G.A."/>
            <person name="Vinetz J.M."/>
            <person name="Sutton G.G."/>
            <person name="Nierman W.C."/>
            <person name="Fouts D.E."/>
        </authorList>
    </citation>
    <scope>NUCLEOTIDE SEQUENCE [LARGE SCALE GENOMIC DNA]</scope>
    <source>
        <strain evidence="2">5399</strain>
    </source>
</reference>
<feature type="transmembrane region" description="Helical" evidence="1">
    <location>
        <begin position="177"/>
        <end position="198"/>
    </location>
</feature>
<feature type="transmembrane region" description="Helical" evidence="1">
    <location>
        <begin position="152"/>
        <end position="171"/>
    </location>
</feature>
<dbReference type="STRING" id="1049789.LEP1GSC050_3558"/>
<dbReference type="PANTHER" id="PTHR20992">
    <property type="entry name" value="AT15442P-RELATED"/>
    <property type="match status" value="1"/>
</dbReference>
<feature type="transmembrane region" description="Helical" evidence="1">
    <location>
        <begin position="57"/>
        <end position="82"/>
    </location>
</feature>
<feature type="transmembrane region" description="Helical" evidence="1">
    <location>
        <begin position="89"/>
        <end position="109"/>
    </location>
</feature>
<comment type="caution">
    <text evidence="2">The sequence shown here is derived from an EMBL/GenBank/DDBJ whole genome shotgun (WGS) entry which is preliminary data.</text>
</comment>
<evidence type="ECO:0000256" key="1">
    <source>
        <dbReference type="SAM" id="Phobius"/>
    </source>
</evidence>
<organism evidence="2 3">
    <name type="scientific">Leptospira broomii serovar Hurstbridge str. 5399</name>
    <dbReference type="NCBI Taxonomy" id="1049789"/>
    <lineage>
        <taxon>Bacteria</taxon>
        <taxon>Pseudomonadati</taxon>
        <taxon>Spirochaetota</taxon>
        <taxon>Spirochaetia</taxon>
        <taxon>Leptospirales</taxon>
        <taxon>Leptospiraceae</taxon>
        <taxon>Leptospira</taxon>
    </lineage>
</organism>
<keyword evidence="1" id="KW-1133">Transmembrane helix</keyword>
<proteinExistence type="predicted"/>
<dbReference type="OrthoDB" id="9790659at2"/>
<dbReference type="EMBL" id="AHMO02000008">
    <property type="protein sequence ID" value="EQA45635.1"/>
    <property type="molecule type" value="Genomic_DNA"/>
</dbReference>
<dbReference type="PANTHER" id="PTHR20992:SF9">
    <property type="entry name" value="AT15442P-RELATED"/>
    <property type="match status" value="1"/>
</dbReference>
<gene>
    <name evidence="2" type="ORF">LEP1GSC050_3558</name>
</gene>